<proteinExistence type="predicted"/>
<dbReference type="AlphaFoldDB" id="A0A811RE69"/>
<name>A0A811RE69_9POAL</name>
<evidence type="ECO:0000256" key="1">
    <source>
        <dbReference type="SAM" id="MobiDB-lite"/>
    </source>
</evidence>
<dbReference type="OrthoDB" id="6512918at2759"/>
<comment type="caution">
    <text evidence="2">The sequence shown here is derived from an EMBL/GenBank/DDBJ whole genome shotgun (WGS) entry which is preliminary data.</text>
</comment>
<dbReference type="EMBL" id="CAJGYO010000014">
    <property type="protein sequence ID" value="CAD6268284.1"/>
    <property type="molecule type" value="Genomic_DNA"/>
</dbReference>
<evidence type="ECO:0000313" key="2">
    <source>
        <dbReference type="EMBL" id="CAD6268284.1"/>
    </source>
</evidence>
<protein>
    <submittedName>
        <fullName evidence="2">Uncharacterized protein</fullName>
    </submittedName>
</protein>
<reference evidence="2" key="1">
    <citation type="submission" date="2020-10" db="EMBL/GenBank/DDBJ databases">
        <authorList>
            <person name="Han B."/>
            <person name="Lu T."/>
            <person name="Zhao Q."/>
            <person name="Huang X."/>
            <person name="Zhao Y."/>
        </authorList>
    </citation>
    <scope>NUCLEOTIDE SEQUENCE</scope>
</reference>
<evidence type="ECO:0000313" key="3">
    <source>
        <dbReference type="Proteomes" id="UP000604825"/>
    </source>
</evidence>
<organism evidence="2 3">
    <name type="scientific">Miscanthus lutarioriparius</name>
    <dbReference type="NCBI Taxonomy" id="422564"/>
    <lineage>
        <taxon>Eukaryota</taxon>
        <taxon>Viridiplantae</taxon>
        <taxon>Streptophyta</taxon>
        <taxon>Embryophyta</taxon>
        <taxon>Tracheophyta</taxon>
        <taxon>Spermatophyta</taxon>
        <taxon>Magnoliopsida</taxon>
        <taxon>Liliopsida</taxon>
        <taxon>Poales</taxon>
        <taxon>Poaceae</taxon>
        <taxon>PACMAD clade</taxon>
        <taxon>Panicoideae</taxon>
        <taxon>Andropogonodae</taxon>
        <taxon>Andropogoneae</taxon>
        <taxon>Saccharinae</taxon>
        <taxon>Miscanthus</taxon>
    </lineage>
</organism>
<feature type="region of interest" description="Disordered" evidence="1">
    <location>
        <begin position="1"/>
        <end position="93"/>
    </location>
</feature>
<accession>A0A811RE69</accession>
<keyword evidence="3" id="KW-1185">Reference proteome</keyword>
<sequence>MVAAARVRVSGNREQASESGGGGTRRPGEEAQHGGIASRRRAEARIGPIAASLHPGGAAQAQVAQRDGTQRCGRPGRGVSVSPRPGGHPSSGKTTILKILGGKHMVDPSMVRVLGRSTFHDTVLTSSSDLSAISTVR</sequence>
<gene>
    <name evidence="2" type="ORF">NCGR_LOCUS51589</name>
</gene>
<dbReference type="Proteomes" id="UP000604825">
    <property type="component" value="Unassembled WGS sequence"/>
</dbReference>